<evidence type="ECO:0000313" key="2">
    <source>
        <dbReference type="Proteomes" id="UP001348817"/>
    </source>
</evidence>
<gene>
    <name evidence="1" type="ORF">FUAX_33310</name>
</gene>
<name>A0AAU9CWN4_9BACT</name>
<dbReference type="Proteomes" id="UP001348817">
    <property type="component" value="Chromosome"/>
</dbReference>
<dbReference type="EMBL" id="AP025314">
    <property type="protein sequence ID" value="BDD10899.1"/>
    <property type="molecule type" value="Genomic_DNA"/>
</dbReference>
<reference evidence="1 2" key="1">
    <citation type="submission" date="2021-12" db="EMBL/GenBank/DDBJ databases">
        <title>Genome sequencing of bacteria with rrn-lacking chromosome and rrn-plasmid.</title>
        <authorList>
            <person name="Anda M."/>
            <person name="Iwasaki W."/>
        </authorList>
    </citation>
    <scope>NUCLEOTIDE SEQUENCE [LARGE SCALE GENOMIC DNA]</scope>
    <source>
        <strain evidence="1 2">DSM 100852</strain>
    </source>
</reference>
<keyword evidence="2" id="KW-1185">Reference proteome</keyword>
<evidence type="ECO:0000313" key="1">
    <source>
        <dbReference type="EMBL" id="BDD10899.1"/>
    </source>
</evidence>
<dbReference type="KEGG" id="fax:FUAX_33310"/>
<protein>
    <submittedName>
        <fullName evidence="1">Uncharacterized protein</fullName>
    </submittedName>
</protein>
<organism evidence="1 2">
    <name type="scientific">Fulvitalea axinellae</name>
    <dbReference type="NCBI Taxonomy" id="1182444"/>
    <lineage>
        <taxon>Bacteria</taxon>
        <taxon>Pseudomonadati</taxon>
        <taxon>Bacteroidota</taxon>
        <taxon>Cytophagia</taxon>
        <taxon>Cytophagales</taxon>
        <taxon>Persicobacteraceae</taxon>
        <taxon>Fulvitalea</taxon>
    </lineage>
</organism>
<proteinExistence type="predicted"/>
<sequence length="68" mass="8241">MQGERKFSYLYDENDQEIETIYKNDFPGGGGFKNKKELNKKNLTTRVKRYTLKGKLRQSEVNFYEYYQ</sequence>
<dbReference type="AlphaFoldDB" id="A0AAU9CWN4"/>
<accession>A0AAU9CWN4</accession>